<sequence length="98" mass="10996">MTEYTIPPATDADVRRALDLAVAQVRRNLPAFTYASQNHSSVGNFYPAVANDQWTSGFWPGEIWLAYEHTRDPFCATLGTIQVQSMLHASKPDRDRSP</sequence>
<dbReference type="InterPro" id="IPR012341">
    <property type="entry name" value="6hp_glycosidase-like_sf"/>
</dbReference>
<accession>A0A060CL73</accession>
<proteinExistence type="predicted"/>
<dbReference type="EMBL" id="KF128383">
    <property type="protein sequence ID" value="AIA95747.1"/>
    <property type="molecule type" value="Genomic_DNA"/>
</dbReference>
<protein>
    <submittedName>
        <fullName evidence="1">CAZy families GH88 protein</fullName>
    </submittedName>
</protein>
<dbReference type="Gene3D" id="1.50.10.10">
    <property type="match status" value="1"/>
</dbReference>
<reference evidence="1" key="1">
    <citation type="journal article" date="2013" name="Environ. Microbiol.">
        <title>Seasonally variable intestinal metagenomes of the red palm weevil (Rhynchophorus ferrugineus).</title>
        <authorList>
            <person name="Jia S."/>
            <person name="Zhang X."/>
            <person name="Zhang G."/>
            <person name="Yin A."/>
            <person name="Zhang S."/>
            <person name="Li F."/>
            <person name="Wang L."/>
            <person name="Zhao D."/>
            <person name="Yun Q."/>
            <person name="Tala"/>
            <person name="Wang J."/>
            <person name="Sun G."/>
            <person name="Baabdullah M."/>
            <person name="Yu X."/>
            <person name="Hu S."/>
            <person name="Al-Mssallem I.S."/>
            <person name="Yu J."/>
        </authorList>
    </citation>
    <scope>NUCLEOTIDE SEQUENCE</scope>
</reference>
<name>A0A060CL73_9HYPH</name>
<dbReference type="InterPro" id="IPR008928">
    <property type="entry name" value="6-hairpin_glycosidase_sf"/>
</dbReference>
<organism evidence="1">
    <name type="scientific">uncultured Rhizobium sp</name>
    <dbReference type="NCBI Taxonomy" id="155567"/>
    <lineage>
        <taxon>Bacteria</taxon>
        <taxon>Pseudomonadati</taxon>
        <taxon>Pseudomonadota</taxon>
        <taxon>Alphaproteobacteria</taxon>
        <taxon>Hyphomicrobiales</taxon>
        <taxon>Rhizobiaceae</taxon>
        <taxon>Rhizobium/Agrobacterium group</taxon>
        <taxon>Rhizobium</taxon>
        <taxon>environmental samples</taxon>
    </lineage>
</organism>
<evidence type="ECO:0000313" key="1">
    <source>
        <dbReference type="EMBL" id="AIA95747.1"/>
    </source>
</evidence>
<dbReference type="GO" id="GO:0005975">
    <property type="term" value="P:carbohydrate metabolic process"/>
    <property type="evidence" value="ECO:0007669"/>
    <property type="project" value="InterPro"/>
</dbReference>
<dbReference type="AlphaFoldDB" id="A0A060CL73"/>
<dbReference type="SUPFAM" id="SSF48208">
    <property type="entry name" value="Six-hairpin glycosidases"/>
    <property type="match status" value="1"/>
</dbReference>